<dbReference type="EC" id="5.2.1.8" evidence="6"/>
<accession>A0ABU7RIC8</accession>
<keyword evidence="4 5" id="KW-0413">Isomerase</keyword>
<dbReference type="SUPFAM" id="SSF54534">
    <property type="entry name" value="FKBP-like"/>
    <property type="match status" value="1"/>
</dbReference>
<proteinExistence type="inferred from homology"/>
<sequence>MRRYLMLLVLTAAIIGSCSKKEKPCVSKSVEEELPAMKKYAEDNSINYQQHESGILYEIIEPGTGAQPTSSSTVKAKYEGRFLNGQKFDESTDGVSFNLSQVIPGWTTIVPLLKEGGKMKVIIPSSLAYDCHPYYPAFHNKPLYFSIELLEVE</sequence>
<keyword evidence="9" id="KW-1185">Reference proteome</keyword>
<evidence type="ECO:0000256" key="2">
    <source>
        <dbReference type="ARBA" id="ARBA00006577"/>
    </source>
</evidence>
<evidence type="ECO:0000256" key="6">
    <source>
        <dbReference type="RuleBase" id="RU003915"/>
    </source>
</evidence>
<keyword evidence="3 5" id="KW-0697">Rotamase</keyword>
<dbReference type="EMBL" id="JAZGLY010000006">
    <property type="protein sequence ID" value="MEE6187745.1"/>
    <property type="molecule type" value="Genomic_DNA"/>
</dbReference>
<evidence type="ECO:0000256" key="5">
    <source>
        <dbReference type="PROSITE-ProRule" id="PRU00277"/>
    </source>
</evidence>
<name>A0ABU7RIC8_9BACT</name>
<evidence type="ECO:0000313" key="8">
    <source>
        <dbReference type="EMBL" id="MEE6187745.1"/>
    </source>
</evidence>
<evidence type="ECO:0000259" key="7">
    <source>
        <dbReference type="PROSITE" id="PS50059"/>
    </source>
</evidence>
<dbReference type="GO" id="GO:0003755">
    <property type="term" value="F:peptidyl-prolyl cis-trans isomerase activity"/>
    <property type="evidence" value="ECO:0007669"/>
    <property type="project" value="UniProtKB-EC"/>
</dbReference>
<dbReference type="InterPro" id="IPR046357">
    <property type="entry name" value="PPIase_dom_sf"/>
</dbReference>
<protein>
    <recommendedName>
        <fullName evidence="6">Peptidyl-prolyl cis-trans isomerase</fullName>
        <ecNumber evidence="6">5.2.1.8</ecNumber>
    </recommendedName>
</protein>
<evidence type="ECO:0000256" key="1">
    <source>
        <dbReference type="ARBA" id="ARBA00000971"/>
    </source>
</evidence>
<dbReference type="PROSITE" id="PS51257">
    <property type="entry name" value="PROKAR_LIPOPROTEIN"/>
    <property type="match status" value="1"/>
</dbReference>
<dbReference type="PROSITE" id="PS50059">
    <property type="entry name" value="FKBP_PPIASE"/>
    <property type="match status" value="1"/>
</dbReference>
<evidence type="ECO:0000256" key="4">
    <source>
        <dbReference type="ARBA" id="ARBA00023235"/>
    </source>
</evidence>
<dbReference type="RefSeq" id="WP_330975152.1">
    <property type="nucleotide sequence ID" value="NZ_JAZGLY010000006.1"/>
</dbReference>
<reference evidence="8 9" key="1">
    <citation type="submission" date="2024-01" db="EMBL/GenBank/DDBJ databases">
        <title>Niabella digestum sp. nov., isolated from waste digestion system.</title>
        <authorList>
            <person name="Zhang L."/>
        </authorList>
    </citation>
    <scope>NUCLEOTIDE SEQUENCE [LARGE SCALE GENOMIC DNA]</scope>
    <source>
        <strain evidence="8 9">A18</strain>
    </source>
</reference>
<evidence type="ECO:0000313" key="9">
    <source>
        <dbReference type="Proteomes" id="UP001357452"/>
    </source>
</evidence>
<comment type="caution">
    <text evidence="8">The sequence shown here is derived from an EMBL/GenBank/DDBJ whole genome shotgun (WGS) entry which is preliminary data.</text>
</comment>
<comment type="similarity">
    <text evidence="2 6">Belongs to the FKBP-type PPIase family.</text>
</comment>
<dbReference type="Pfam" id="PF00254">
    <property type="entry name" value="FKBP_C"/>
    <property type="match status" value="1"/>
</dbReference>
<comment type="catalytic activity">
    <reaction evidence="1 5 6">
        <text>[protein]-peptidylproline (omega=180) = [protein]-peptidylproline (omega=0)</text>
        <dbReference type="Rhea" id="RHEA:16237"/>
        <dbReference type="Rhea" id="RHEA-COMP:10747"/>
        <dbReference type="Rhea" id="RHEA-COMP:10748"/>
        <dbReference type="ChEBI" id="CHEBI:83833"/>
        <dbReference type="ChEBI" id="CHEBI:83834"/>
        <dbReference type="EC" id="5.2.1.8"/>
    </reaction>
</comment>
<feature type="domain" description="PPIase FKBP-type" evidence="7">
    <location>
        <begin position="71"/>
        <end position="153"/>
    </location>
</feature>
<evidence type="ECO:0000256" key="3">
    <source>
        <dbReference type="ARBA" id="ARBA00023110"/>
    </source>
</evidence>
<dbReference type="Proteomes" id="UP001357452">
    <property type="component" value="Unassembled WGS sequence"/>
</dbReference>
<dbReference type="Gene3D" id="3.10.50.40">
    <property type="match status" value="1"/>
</dbReference>
<organism evidence="8 9">
    <name type="scientific">Niabella digestorum</name>
    <dbReference type="NCBI Taxonomy" id="3117701"/>
    <lineage>
        <taxon>Bacteria</taxon>
        <taxon>Pseudomonadati</taxon>
        <taxon>Bacteroidota</taxon>
        <taxon>Chitinophagia</taxon>
        <taxon>Chitinophagales</taxon>
        <taxon>Chitinophagaceae</taxon>
        <taxon>Niabella</taxon>
    </lineage>
</organism>
<gene>
    <name evidence="8" type="ORF">V2H41_10730</name>
</gene>
<dbReference type="PANTHER" id="PTHR43811">
    <property type="entry name" value="FKBP-TYPE PEPTIDYL-PROLYL CIS-TRANS ISOMERASE FKPA"/>
    <property type="match status" value="1"/>
</dbReference>
<dbReference type="PANTHER" id="PTHR43811:SF19">
    <property type="entry name" value="39 KDA FK506-BINDING NUCLEAR PROTEIN"/>
    <property type="match status" value="1"/>
</dbReference>
<dbReference type="InterPro" id="IPR001179">
    <property type="entry name" value="PPIase_FKBP_dom"/>
</dbReference>